<evidence type="ECO:0000313" key="3">
    <source>
        <dbReference type="Proteomes" id="UP000029707"/>
    </source>
</evidence>
<evidence type="ECO:0000256" key="1">
    <source>
        <dbReference type="SAM" id="Phobius"/>
    </source>
</evidence>
<organism evidence="2 3">
    <name type="scientific">Helicobacter japonicus</name>
    <dbReference type="NCBI Taxonomy" id="425400"/>
    <lineage>
        <taxon>Bacteria</taxon>
        <taxon>Pseudomonadati</taxon>
        <taxon>Campylobacterota</taxon>
        <taxon>Epsilonproteobacteria</taxon>
        <taxon>Campylobacterales</taxon>
        <taxon>Helicobacteraceae</taxon>
        <taxon>Helicobacter</taxon>
    </lineage>
</organism>
<dbReference type="Proteomes" id="UP000029707">
    <property type="component" value="Unassembled WGS sequence"/>
</dbReference>
<dbReference type="EMBL" id="JRMQ02000019">
    <property type="protein sequence ID" value="TLD99592.1"/>
    <property type="molecule type" value="Genomic_DNA"/>
</dbReference>
<protein>
    <submittedName>
        <fullName evidence="2">Uncharacterized protein</fullName>
    </submittedName>
</protein>
<name>A0A4V6I3D1_9HELI</name>
<keyword evidence="1" id="KW-0472">Membrane</keyword>
<accession>A0A4V6I3D1</accession>
<dbReference type="AlphaFoldDB" id="A0A4V6I3D1"/>
<keyword evidence="3" id="KW-1185">Reference proteome</keyword>
<comment type="caution">
    <text evidence="2">The sequence shown here is derived from an EMBL/GenBank/DDBJ whole genome shotgun (WGS) entry which is preliminary data.</text>
</comment>
<feature type="transmembrane region" description="Helical" evidence="1">
    <location>
        <begin position="7"/>
        <end position="27"/>
    </location>
</feature>
<dbReference type="STRING" id="425400.LS65_07780"/>
<dbReference type="OrthoDB" id="5326201at2"/>
<gene>
    <name evidence="2" type="ORF">LS65_009295</name>
</gene>
<keyword evidence="1" id="KW-1133">Transmembrane helix</keyword>
<dbReference type="RefSeq" id="WP_138129855.1">
    <property type="nucleotide sequence ID" value="NZ_CAJUDB010000013.1"/>
</dbReference>
<sequence>MQEKFKWGKFILDCFLCFGILIVFFMIKGCSYPTSYRAFIPKALDSEYKEYQRLCKEEINKVVYARPAGEGTRLEDIRFDFSDFLVSDSIRLNIVSVLDRKKIVIIYIQAFRYYTNWSKTYFVKGDVRKSIYCRPFKDSKEEYDIIEEIASKNKEYIGDEMIIKEKDRIFYMDYASSQKYISQIFKEAINAKSSYYIDLKEFQ</sequence>
<keyword evidence="1" id="KW-0812">Transmembrane</keyword>
<reference evidence="2 3" key="1">
    <citation type="journal article" date="2014" name="Genome Announc.">
        <title>Draft genome sequences of eight enterohepatic helicobacter species isolated from both laboratory and wild rodents.</title>
        <authorList>
            <person name="Sheh A."/>
            <person name="Shen Z."/>
            <person name="Fox J.G."/>
        </authorList>
    </citation>
    <scope>NUCLEOTIDE SEQUENCE [LARGE SCALE GENOMIC DNA]</scope>
    <source>
        <strain evidence="2 3">MIT 01-6451</strain>
    </source>
</reference>
<evidence type="ECO:0000313" key="2">
    <source>
        <dbReference type="EMBL" id="TLD99592.1"/>
    </source>
</evidence>
<proteinExistence type="predicted"/>